<protein>
    <submittedName>
        <fullName evidence="1">Uncharacterized protein</fullName>
    </submittedName>
</protein>
<accession>A0AAQ4E7W4</accession>
<comment type="caution">
    <text evidence="1">The sequence shown here is derived from an EMBL/GenBank/DDBJ whole genome shotgun (WGS) entry which is preliminary data.</text>
</comment>
<dbReference type="AlphaFoldDB" id="A0AAQ4E7W4"/>
<gene>
    <name evidence="1" type="ORF">V5799_012714</name>
</gene>
<proteinExistence type="predicted"/>
<reference evidence="1 2" key="1">
    <citation type="journal article" date="2023" name="Arcadia Sci">
        <title>De novo assembly of a long-read Amblyomma americanum tick genome.</title>
        <authorList>
            <person name="Chou S."/>
            <person name="Poskanzer K.E."/>
            <person name="Rollins M."/>
            <person name="Thuy-Boun P.S."/>
        </authorList>
    </citation>
    <scope>NUCLEOTIDE SEQUENCE [LARGE SCALE GENOMIC DNA]</scope>
    <source>
        <strain evidence="1">F_SG_1</strain>
        <tissue evidence="1">Salivary glands</tissue>
    </source>
</reference>
<organism evidence="1 2">
    <name type="scientific">Amblyomma americanum</name>
    <name type="common">Lone star tick</name>
    <dbReference type="NCBI Taxonomy" id="6943"/>
    <lineage>
        <taxon>Eukaryota</taxon>
        <taxon>Metazoa</taxon>
        <taxon>Ecdysozoa</taxon>
        <taxon>Arthropoda</taxon>
        <taxon>Chelicerata</taxon>
        <taxon>Arachnida</taxon>
        <taxon>Acari</taxon>
        <taxon>Parasitiformes</taxon>
        <taxon>Ixodida</taxon>
        <taxon>Ixodoidea</taxon>
        <taxon>Ixodidae</taxon>
        <taxon>Amblyomminae</taxon>
        <taxon>Amblyomma</taxon>
    </lineage>
</organism>
<evidence type="ECO:0000313" key="1">
    <source>
        <dbReference type="EMBL" id="KAK8770821.1"/>
    </source>
</evidence>
<keyword evidence="2" id="KW-1185">Reference proteome</keyword>
<name>A0AAQ4E7W4_AMBAM</name>
<evidence type="ECO:0000313" key="2">
    <source>
        <dbReference type="Proteomes" id="UP001321473"/>
    </source>
</evidence>
<dbReference type="Proteomes" id="UP001321473">
    <property type="component" value="Unassembled WGS sequence"/>
</dbReference>
<sequence length="98" mass="10976">MSGGRRQVTVAFKKNAIEYAEAHSNLAARRENLEYPKRAFSTGGGRSCYNLQQPEENIIPWADRSVSRIGRKGCAACKIAACDCRMHPRECARDRTCL</sequence>
<dbReference type="EMBL" id="JARKHS020020513">
    <property type="protein sequence ID" value="KAK8770821.1"/>
    <property type="molecule type" value="Genomic_DNA"/>
</dbReference>